<dbReference type="InterPro" id="IPR018236">
    <property type="entry name" value="SAICAR_synthetase_CS"/>
</dbReference>
<evidence type="ECO:0000256" key="8">
    <source>
        <dbReference type="HAMAP-Rule" id="MF_00137"/>
    </source>
</evidence>
<dbReference type="Proteomes" id="UP000292858">
    <property type="component" value="Unassembled WGS sequence"/>
</dbReference>
<dbReference type="Gene3D" id="3.30.200.20">
    <property type="entry name" value="Phosphorylase Kinase, domain 1"/>
    <property type="match status" value="1"/>
</dbReference>
<evidence type="ECO:0000256" key="3">
    <source>
        <dbReference type="ARBA" id="ARBA00022598"/>
    </source>
</evidence>
<dbReference type="Pfam" id="PF01259">
    <property type="entry name" value="SAICAR_synt"/>
    <property type="match status" value="1"/>
</dbReference>
<dbReference type="RefSeq" id="WP_130842226.1">
    <property type="nucleotide sequence ID" value="NZ_SIJL01000010.1"/>
</dbReference>
<reference evidence="10 11" key="1">
    <citation type="submission" date="2019-02" db="EMBL/GenBank/DDBJ databases">
        <title>Thermus sp. a novel from hot spring.</title>
        <authorList>
            <person name="Zhao Z."/>
        </authorList>
    </citation>
    <scope>NUCLEOTIDE SEQUENCE [LARGE SCALE GENOMIC DNA]</scope>
    <source>
        <strain evidence="10 11">CFH 72773T</strain>
    </source>
</reference>
<dbReference type="GO" id="GO:0005524">
    <property type="term" value="F:ATP binding"/>
    <property type="evidence" value="ECO:0007669"/>
    <property type="project" value="UniProtKB-KW"/>
</dbReference>
<evidence type="ECO:0000256" key="5">
    <source>
        <dbReference type="ARBA" id="ARBA00022755"/>
    </source>
</evidence>
<protein>
    <recommendedName>
        <fullName evidence="8">Phosphoribosylaminoimidazole-succinocarboxamide synthase</fullName>
        <ecNumber evidence="8">6.3.2.6</ecNumber>
    </recommendedName>
    <alternativeName>
        <fullName evidence="8">SAICAR synthetase</fullName>
    </alternativeName>
</protein>
<feature type="domain" description="SAICAR synthetase/ADE2 N-terminal" evidence="9">
    <location>
        <begin position="3"/>
        <end position="227"/>
    </location>
</feature>
<gene>
    <name evidence="8" type="primary">purC</name>
    <name evidence="10" type="ORF">ETP66_08580</name>
</gene>
<dbReference type="CDD" id="cd01415">
    <property type="entry name" value="SAICAR_synt_PurC"/>
    <property type="match status" value="1"/>
</dbReference>
<evidence type="ECO:0000313" key="10">
    <source>
        <dbReference type="EMBL" id="TBH17629.1"/>
    </source>
</evidence>
<dbReference type="PROSITE" id="PS01057">
    <property type="entry name" value="SAICAR_SYNTHETASE_1"/>
    <property type="match status" value="1"/>
</dbReference>
<sequence length="237" mass="26619">MEKLYEGKAKILYPEGENTLRVYFKDEATAFNAQKRGLIPGKGVVNNKVSAVLFRYLEGHGVKTHFLEEVSEREMRVRRVAILPLEVILRFRAAGSFARRYGLPEGTPLEAPLLEFSLKDDALGDPLICENAILALGLAAEGELAQVKATTLRVGELLRAFFAPRGLDLVDFKLEFGKRNGEILLADEISPDTMRLWDRKTGEPMDKDRFRKDLGGVEEAYQEVLKRVLEAPEVKEG</sequence>
<dbReference type="Gene3D" id="3.30.470.20">
    <property type="entry name" value="ATP-grasp fold, B domain"/>
    <property type="match status" value="1"/>
</dbReference>
<keyword evidence="6 8" id="KW-0067">ATP-binding</keyword>
<comment type="similarity">
    <text evidence="2 8">Belongs to the SAICAR synthetase family.</text>
</comment>
<dbReference type="GO" id="GO:0009236">
    <property type="term" value="P:cobalamin biosynthetic process"/>
    <property type="evidence" value="ECO:0007669"/>
    <property type="project" value="InterPro"/>
</dbReference>
<evidence type="ECO:0000313" key="11">
    <source>
        <dbReference type="Proteomes" id="UP000292858"/>
    </source>
</evidence>
<evidence type="ECO:0000256" key="6">
    <source>
        <dbReference type="ARBA" id="ARBA00022840"/>
    </source>
</evidence>
<keyword evidence="3 8" id="KW-0436">Ligase</keyword>
<dbReference type="UniPathway" id="UPA00074">
    <property type="reaction ID" value="UER00131"/>
</dbReference>
<evidence type="ECO:0000259" key="9">
    <source>
        <dbReference type="Pfam" id="PF01259"/>
    </source>
</evidence>
<dbReference type="GO" id="GO:0006189">
    <property type="term" value="P:'de novo' IMP biosynthetic process"/>
    <property type="evidence" value="ECO:0007669"/>
    <property type="project" value="UniProtKB-UniRule"/>
</dbReference>
<dbReference type="OrthoDB" id="9801549at2"/>
<evidence type="ECO:0000256" key="2">
    <source>
        <dbReference type="ARBA" id="ARBA00010190"/>
    </source>
</evidence>
<evidence type="ECO:0000256" key="4">
    <source>
        <dbReference type="ARBA" id="ARBA00022741"/>
    </source>
</evidence>
<keyword evidence="4 8" id="KW-0547">Nucleotide-binding</keyword>
<dbReference type="PANTHER" id="PTHR43599:SF3">
    <property type="entry name" value="SI:DKEY-6E2.2"/>
    <property type="match status" value="1"/>
</dbReference>
<dbReference type="GO" id="GO:0004639">
    <property type="term" value="F:phosphoribosylaminoimidazolesuccinocarboxamide synthase activity"/>
    <property type="evidence" value="ECO:0007669"/>
    <property type="project" value="UniProtKB-UniRule"/>
</dbReference>
<comment type="catalytic activity">
    <reaction evidence="7 8">
        <text>5-amino-1-(5-phospho-D-ribosyl)imidazole-4-carboxylate + L-aspartate + ATP = (2S)-2-[5-amino-1-(5-phospho-beta-D-ribosyl)imidazole-4-carboxamido]succinate + ADP + phosphate + 2 H(+)</text>
        <dbReference type="Rhea" id="RHEA:22628"/>
        <dbReference type="ChEBI" id="CHEBI:15378"/>
        <dbReference type="ChEBI" id="CHEBI:29991"/>
        <dbReference type="ChEBI" id="CHEBI:30616"/>
        <dbReference type="ChEBI" id="CHEBI:43474"/>
        <dbReference type="ChEBI" id="CHEBI:58443"/>
        <dbReference type="ChEBI" id="CHEBI:77657"/>
        <dbReference type="ChEBI" id="CHEBI:456216"/>
        <dbReference type="EC" id="6.3.2.6"/>
    </reaction>
</comment>
<dbReference type="AlphaFoldDB" id="A0A4Q9B2W9"/>
<comment type="caution">
    <text evidence="10">The sequence shown here is derived from an EMBL/GenBank/DDBJ whole genome shotgun (WGS) entry which is preliminary data.</text>
</comment>
<comment type="pathway">
    <text evidence="1 8">Purine metabolism; IMP biosynthesis via de novo pathway; 5-amino-1-(5-phospho-D-ribosyl)imidazole-4-carboxamide from 5-amino-1-(5-phospho-D-ribosyl)imidazole-4-carboxylate: step 1/2.</text>
</comment>
<dbReference type="NCBIfam" id="TIGR00081">
    <property type="entry name" value="purC"/>
    <property type="match status" value="1"/>
</dbReference>
<organism evidence="10 11">
    <name type="scientific">Thermus thermamylovorans</name>
    <dbReference type="NCBI Taxonomy" id="2509362"/>
    <lineage>
        <taxon>Bacteria</taxon>
        <taxon>Thermotogati</taxon>
        <taxon>Deinococcota</taxon>
        <taxon>Deinococci</taxon>
        <taxon>Thermales</taxon>
        <taxon>Thermaceae</taxon>
        <taxon>Thermus</taxon>
    </lineage>
</organism>
<dbReference type="InterPro" id="IPR050089">
    <property type="entry name" value="SAICAR_synthetase"/>
</dbReference>
<accession>A0A4Q9B2W9</accession>
<dbReference type="InterPro" id="IPR028923">
    <property type="entry name" value="SAICAR_synt/ADE2_N"/>
</dbReference>
<evidence type="ECO:0000256" key="1">
    <source>
        <dbReference type="ARBA" id="ARBA00004672"/>
    </source>
</evidence>
<dbReference type="InterPro" id="IPR001636">
    <property type="entry name" value="SAICAR_synth"/>
</dbReference>
<dbReference type="EMBL" id="SIJL01000010">
    <property type="protein sequence ID" value="TBH17629.1"/>
    <property type="molecule type" value="Genomic_DNA"/>
</dbReference>
<proteinExistence type="inferred from homology"/>
<name>A0A4Q9B2W9_9DEIN</name>
<dbReference type="EC" id="6.3.2.6" evidence="8"/>
<dbReference type="HAMAP" id="MF_00137">
    <property type="entry name" value="SAICAR_synth"/>
    <property type="match status" value="1"/>
</dbReference>
<dbReference type="PANTHER" id="PTHR43599">
    <property type="entry name" value="MULTIFUNCTIONAL PROTEIN ADE2"/>
    <property type="match status" value="1"/>
</dbReference>
<dbReference type="PROSITE" id="PS01058">
    <property type="entry name" value="SAICAR_SYNTHETASE_2"/>
    <property type="match status" value="1"/>
</dbReference>
<evidence type="ECO:0000256" key="7">
    <source>
        <dbReference type="ARBA" id="ARBA00048475"/>
    </source>
</evidence>
<keyword evidence="11" id="KW-1185">Reference proteome</keyword>
<dbReference type="FunFam" id="3.30.470.20:FF:000006">
    <property type="entry name" value="Phosphoribosylaminoimidazole-succinocarboxamide synthase"/>
    <property type="match status" value="1"/>
</dbReference>
<keyword evidence="5 8" id="KW-0658">Purine biosynthesis</keyword>
<dbReference type="InterPro" id="IPR033934">
    <property type="entry name" value="SAICAR_synt_PurC"/>
</dbReference>
<dbReference type="SUPFAM" id="SSF56104">
    <property type="entry name" value="SAICAR synthase-like"/>
    <property type="match status" value="1"/>
</dbReference>